<dbReference type="EMBL" id="JARJCM010000034">
    <property type="protein sequence ID" value="KAJ7037849.1"/>
    <property type="molecule type" value="Genomic_DNA"/>
</dbReference>
<evidence type="ECO:0000313" key="3">
    <source>
        <dbReference type="Proteomes" id="UP001218188"/>
    </source>
</evidence>
<dbReference type="Proteomes" id="UP001218188">
    <property type="component" value="Unassembled WGS sequence"/>
</dbReference>
<name>A0AAD6T195_9AGAR</name>
<keyword evidence="1" id="KW-0812">Transmembrane</keyword>
<feature type="transmembrane region" description="Helical" evidence="1">
    <location>
        <begin position="20"/>
        <end position="38"/>
    </location>
</feature>
<comment type="caution">
    <text evidence="2">The sequence shown here is derived from an EMBL/GenBank/DDBJ whole genome shotgun (WGS) entry which is preliminary data.</text>
</comment>
<keyword evidence="1" id="KW-1133">Transmembrane helix</keyword>
<proteinExistence type="predicted"/>
<accession>A0AAD6T195</accession>
<keyword evidence="1" id="KW-0472">Membrane</keyword>
<sequence>MNSQGSKALEKNWLRSALGQGLSVSHYGILIFFSFSLVRPCQWRIHYGVIFVVGSPKPSTHEEACAALMEVLATVDEMEALTNAAKVHLKFVGNLIQGLGGAVDPRPWDPPDSTPRP</sequence>
<organism evidence="2 3">
    <name type="scientific">Mycena alexandri</name>
    <dbReference type="NCBI Taxonomy" id="1745969"/>
    <lineage>
        <taxon>Eukaryota</taxon>
        <taxon>Fungi</taxon>
        <taxon>Dikarya</taxon>
        <taxon>Basidiomycota</taxon>
        <taxon>Agaricomycotina</taxon>
        <taxon>Agaricomycetes</taxon>
        <taxon>Agaricomycetidae</taxon>
        <taxon>Agaricales</taxon>
        <taxon>Marasmiineae</taxon>
        <taxon>Mycenaceae</taxon>
        <taxon>Mycena</taxon>
    </lineage>
</organism>
<evidence type="ECO:0000313" key="2">
    <source>
        <dbReference type="EMBL" id="KAJ7037849.1"/>
    </source>
</evidence>
<gene>
    <name evidence="2" type="ORF">C8F04DRAFT_1179980</name>
</gene>
<reference evidence="2" key="1">
    <citation type="submission" date="2023-03" db="EMBL/GenBank/DDBJ databases">
        <title>Massive genome expansion in bonnet fungi (Mycena s.s.) driven by repeated elements and novel gene families across ecological guilds.</title>
        <authorList>
            <consortium name="Lawrence Berkeley National Laboratory"/>
            <person name="Harder C.B."/>
            <person name="Miyauchi S."/>
            <person name="Viragh M."/>
            <person name="Kuo A."/>
            <person name="Thoen E."/>
            <person name="Andreopoulos B."/>
            <person name="Lu D."/>
            <person name="Skrede I."/>
            <person name="Drula E."/>
            <person name="Henrissat B."/>
            <person name="Morin E."/>
            <person name="Kohler A."/>
            <person name="Barry K."/>
            <person name="LaButti K."/>
            <person name="Morin E."/>
            <person name="Salamov A."/>
            <person name="Lipzen A."/>
            <person name="Mereny Z."/>
            <person name="Hegedus B."/>
            <person name="Baldrian P."/>
            <person name="Stursova M."/>
            <person name="Weitz H."/>
            <person name="Taylor A."/>
            <person name="Grigoriev I.V."/>
            <person name="Nagy L.G."/>
            <person name="Martin F."/>
            <person name="Kauserud H."/>
        </authorList>
    </citation>
    <scope>NUCLEOTIDE SEQUENCE</scope>
    <source>
        <strain evidence="2">CBHHK200</strain>
    </source>
</reference>
<keyword evidence="3" id="KW-1185">Reference proteome</keyword>
<dbReference type="AlphaFoldDB" id="A0AAD6T195"/>
<protein>
    <submittedName>
        <fullName evidence="2">Uncharacterized protein</fullName>
    </submittedName>
</protein>
<evidence type="ECO:0000256" key="1">
    <source>
        <dbReference type="SAM" id="Phobius"/>
    </source>
</evidence>